<evidence type="ECO:0000313" key="1">
    <source>
        <dbReference type="EMBL" id="ETP52018.1"/>
    </source>
</evidence>
<name>W2ZXK8_PHYNI</name>
<dbReference type="Proteomes" id="UP000018948">
    <property type="component" value="Unassembled WGS sequence"/>
</dbReference>
<gene>
    <name evidence="1" type="ORF">F442_02916</name>
</gene>
<dbReference type="EMBL" id="ANIY01000664">
    <property type="protein sequence ID" value="ETP52018.1"/>
    <property type="molecule type" value="Genomic_DNA"/>
</dbReference>
<evidence type="ECO:0000313" key="2">
    <source>
        <dbReference type="Proteomes" id="UP000018948"/>
    </source>
</evidence>
<sequence length="437" mass="50584">MNGKSYVRECYSRYYELALHDRFTRDKRCVTATGSPGIGKSMFYGYFFNRFQRDKNYRGFAIITASFSNDSELKNVVAFKDGKKIANFSELIPYAFLEWLSATVGPEVFIYMNRIYNFGHVDRECLELDRYFVEKQLETLVQTIKSMDSLPELRRLVKEGEESSMNLRLCHYGPVQDKAWLSKAKIVSDFVRLRVQEKIEILRFEEHNRQYRQLIRDQSQIRGGKIHTISLADGQSKTFRCQESQEFDFFDPGSLSTAALQTGPLHISLDSRDDSIDSFYYPKGKLVWKKRLLVFHTKDVSMHPVSGQAIVIILDKLELLEKALKSPRSVRLIFVVPTSDEYKREHKQLIQWDSLSNAQSVDIIPGVGRMETNQLKTIDVETVKDLRTAVDGPSAQQRSFFSAGALNQYSMILKGFDEHQESVETMLAKIPQYVWKM</sequence>
<organism evidence="1 2">
    <name type="scientific">Phytophthora nicotianae P10297</name>
    <dbReference type="NCBI Taxonomy" id="1317064"/>
    <lineage>
        <taxon>Eukaryota</taxon>
        <taxon>Sar</taxon>
        <taxon>Stramenopiles</taxon>
        <taxon>Oomycota</taxon>
        <taxon>Peronosporomycetes</taxon>
        <taxon>Peronosporales</taxon>
        <taxon>Peronosporaceae</taxon>
        <taxon>Phytophthora</taxon>
    </lineage>
</organism>
<dbReference type="OrthoDB" id="128645at2759"/>
<comment type="caution">
    <text evidence="1">The sequence shown here is derived from an EMBL/GenBank/DDBJ whole genome shotgun (WGS) entry which is preliminary data.</text>
</comment>
<protein>
    <submittedName>
        <fullName evidence="1">Uncharacterized protein</fullName>
    </submittedName>
</protein>
<dbReference type="AlphaFoldDB" id="W2ZXK8"/>
<reference evidence="1 2" key="1">
    <citation type="submission" date="2013-11" db="EMBL/GenBank/DDBJ databases">
        <title>The Genome Sequence of Phytophthora parasitica P10297.</title>
        <authorList>
            <consortium name="The Broad Institute Genomics Platform"/>
            <person name="Russ C."/>
            <person name="Tyler B."/>
            <person name="Panabieres F."/>
            <person name="Shan W."/>
            <person name="Tripathy S."/>
            <person name="Grunwald N."/>
            <person name="Machado M."/>
            <person name="Johnson C.S."/>
            <person name="Walker B."/>
            <person name="Young S.K."/>
            <person name="Zeng Q."/>
            <person name="Gargeya S."/>
            <person name="Fitzgerald M."/>
            <person name="Haas B."/>
            <person name="Abouelleil A."/>
            <person name="Allen A.W."/>
            <person name="Alvarado L."/>
            <person name="Arachchi H.M."/>
            <person name="Berlin A.M."/>
            <person name="Chapman S.B."/>
            <person name="Gainer-Dewar J."/>
            <person name="Goldberg J."/>
            <person name="Griggs A."/>
            <person name="Gujja S."/>
            <person name="Hansen M."/>
            <person name="Howarth C."/>
            <person name="Imamovic A."/>
            <person name="Ireland A."/>
            <person name="Larimer J."/>
            <person name="McCowan C."/>
            <person name="Murphy C."/>
            <person name="Pearson M."/>
            <person name="Poon T.W."/>
            <person name="Priest M."/>
            <person name="Roberts A."/>
            <person name="Saif S."/>
            <person name="Shea T."/>
            <person name="Sisk P."/>
            <person name="Sykes S."/>
            <person name="Wortman J."/>
            <person name="Nusbaum C."/>
            <person name="Birren B."/>
        </authorList>
    </citation>
    <scope>NUCLEOTIDE SEQUENCE [LARGE SCALE GENOMIC DNA]</scope>
    <source>
        <strain evidence="1 2">P10297</strain>
    </source>
</reference>
<dbReference type="PANTHER" id="PTHR33129">
    <property type="entry name" value="PROTEIN KINASE DOMAIN-CONTAINING PROTEIN-RELATED"/>
    <property type="match status" value="1"/>
</dbReference>
<accession>W2ZXK8</accession>
<dbReference type="InterPro" id="IPR052980">
    <property type="entry name" value="Crinkler_effector"/>
</dbReference>
<proteinExistence type="predicted"/>